<name>A0A5C0AZJ4_9BURK</name>
<feature type="transmembrane region" description="Helical" evidence="8">
    <location>
        <begin position="196"/>
        <end position="215"/>
    </location>
</feature>
<dbReference type="Proteomes" id="UP000325161">
    <property type="component" value="Chromosome"/>
</dbReference>
<keyword evidence="3" id="KW-0813">Transport</keyword>
<keyword evidence="5 8" id="KW-0812">Transmembrane</keyword>
<keyword evidence="6 8" id="KW-1133">Transmembrane helix</keyword>
<dbReference type="InterPro" id="IPR002781">
    <property type="entry name" value="TM_pro_TauE-like"/>
</dbReference>
<keyword evidence="7 8" id="KW-0472">Membrane</keyword>
<dbReference type="OrthoDB" id="8717848at2"/>
<evidence type="ECO:0000256" key="4">
    <source>
        <dbReference type="ARBA" id="ARBA00022475"/>
    </source>
</evidence>
<organism evidence="9 10">
    <name type="scientific">Pigmentiphaga aceris</name>
    <dbReference type="NCBI Taxonomy" id="1940612"/>
    <lineage>
        <taxon>Bacteria</taxon>
        <taxon>Pseudomonadati</taxon>
        <taxon>Pseudomonadota</taxon>
        <taxon>Betaproteobacteria</taxon>
        <taxon>Burkholderiales</taxon>
        <taxon>Alcaligenaceae</taxon>
        <taxon>Pigmentiphaga</taxon>
    </lineage>
</organism>
<evidence type="ECO:0000313" key="10">
    <source>
        <dbReference type="Proteomes" id="UP000325161"/>
    </source>
</evidence>
<keyword evidence="10" id="KW-1185">Reference proteome</keyword>
<evidence type="ECO:0000256" key="1">
    <source>
        <dbReference type="ARBA" id="ARBA00004651"/>
    </source>
</evidence>
<evidence type="ECO:0000256" key="5">
    <source>
        <dbReference type="ARBA" id="ARBA00022692"/>
    </source>
</evidence>
<evidence type="ECO:0000313" key="9">
    <source>
        <dbReference type="EMBL" id="QEI07116.1"/>
    </source>
</evidence>
<feature type="transmembrane region" description="Helical" evidence="8">
    <location>
        <begin position="227"/>
        <end position="248"/>
    </location>
</feature>
<evidence type="ECO:0000256" key="6">
    <source>
        <dbReference type="ARBA" id="ARBA00022989"/>
    </source>
</evidence>
<feature type="transmembrane region" description="Helical" evidence="8">
    <location>
        <begin position="33"/>
        <end position="58"/>
    </location>
</feature>
<gene>
    <name evidence="9" type="ORF">FXN63_15670</name>
</gene>
<feature type="transmembrane region" description="Helical" evidence="8">
    <location>
        <begin position="169"/>
        <end position="189"/>
    </location>
</feature>
<dbReference type="InterPro" id="IPR052017">
    <property type="entry name" value="TSUP"/>
</dbReference>
<comment type="subcellular location">
    <subcellularLocation>
        <location evidence="1 8">Cell membrane</location>
        <topology evidence="1 8">Multi-pass membrane protein</topology>
    </subcellularLocation>
</comment>
<evidence type="ECO:0000256" key="7">
    <source>
        <dbReference type="ARBA" id="ARBA00023136"/>
    </source>
</evidence>
<dbReference type="GO" id="GO:0005886">
    <property type="term" value="C:plasma membrane"/>
    <property type="evidence" value="ECO:0007669"/>
    <property type="project" value="UniProtKB-SubCell"/>
</dbReference>
<sequence length="249" mass="26614">MNSFLVIVVLGAVVAGFVQGLSGFAFGLVAMSFWVWVLDPHIAAAMAVFGALTGQILATVTVRRNVEFPLLWPFILGGLVGVPLGVLVLPNINADAFKLGLGLLLLIWCPAMLFIKRPPVLKQPNKLADGVVGMMGGALSALGGFSGVIPTLWTTVRGFPRHSQRAVVQNFNLTMLSVTMISYLLTGVISREMWPMFAIVAPAVLIPSVVGTRLYRSISDTAFRRLVLVLLSASGLAMLVFSLPRVLAN</sequence>
<protein>
    <recommendedName>
        <fullName evidence="8">Probable membrane transporter protein</fullName>
    </recommendedName>
</protein>
<feature type="transmembrane region" description="Helical" evidence="8">
    <location>
        <begin position="96"/>
        <end position="115"/>
    </location>
</feature>
<dbReference type="PANTHER" id="PTHR30269:SF37">
    <property type="entry name" value="MEMBRANE TRANSPORTER PROTEIN"/>
    <property type="match status" value="1"/>
</dbReference>
<evidence type="ECO:0000256" key="2">
    <source>
        <dbReference type="ARBA" id="ARBA00009142"/>
    </source>
</evidence>
<dbReference type="Pfam" id="PF01925">
    <property type="entry name" value="TauE"/>
    <property type="match status" value="1"/>
</dbReference>
<evidence type="ECO:0000256" key="3">
    <source>
        <dbReference type="ARBA" id="ARBA00022448"/>
    </source>
</evidence>
<dbReference type="PANTHER" id="PTHR30269">
    <property type="entry name" value="TRANSMEMBRANE PROTEIN YFCA"/>
    <property type="match status" value="1"/>
</dbReference>
<accession>A0A5C0AZJ4</accession>
<dbReference type="RefSeq" id="WP_148816163.1">
    <property type="nucleotide sequence ID" value="NZ_CP043046.1"/>
</dbReference>
<evidence type="ECO:0000256" key="8">
    <source>
        <dbReference type="RuleBase" id="RU363041"/>
    </source>
</evidence>
<reference evidence="9 10" key="1">
    <citation type="submission" date="2019-08" db="EMBL/GenBank/DDBJ databases">
        <title>Amphibian skin-associated Pigmentiphaga: genome sequence and occurrence across geography and hosts.</title>
        <authorList>
            <person name="Bletz M.C."/>
            <person name="Bunk B."/>
            <person name="Sproeer C."/>
            <person name="Biwer P."/>
            <person name="Reiter S."/>
            <person name="Rabemananjara F.C.E."/>
            <person name="Schulz S."/>
            <person name="Overmann J."/>
            <person name="Vences M."/>
        </authorList>
    </citation>
    <scope>NUCLEOTIDE SEQUENCE [LARGE SCALE GENOMIC DNA]</scope>
    <source>
        <strain evidence="9 10">Mada1488</strain>
    </source>
</reference>
<comment type="similarity">
    <text evidence="2 8">Belongs to the 4-toluene sulfonate uptake permease (TSUP) (TC 2.A.102) family.</text>
</comment>
<feature type="transmembrane region" description="Helical" evidence="8">
    <location>
        <begin position="70"/>
        <end position="90"/>
    </location>
</feature>
<dbReference type="KEGG" id="pacr:FXN63_15670"/>
<dbReference type="EMBL" id="CP043046">
    <property type="protein sequence ID" value="QEI07116.1"/>
    <property type="molecule type" value="Genomic_DNA"/>
</dbReference>
<keyword evidence="4 8" id="KW-1003">Cell membrane</keyword>
<dbReference type="AlphaFoldDB" id="A0A5C0AZJ4"/>
<proteinExistence type="inferred from homology"/>
<feature type="transmembrane region" description="Helical" evidence="8">
    <location>
        <begin position="127"/>
        <end position="149"/>
    </location>
</feature>